<dbReference type="PANTHER" id="PTHR40115:SF1">
    <property type="entry name" value="INNER MEMBRANE PROTEIN WITH PEPSY TM HELIX"/>
    <property type="match status" value="1"/>
</dbReference>
<organism evidence="3 4">
    <name type="scientific">Parazoarcus communis SWub3 = DSM 12120</name>
    <dbReference type="NCBI Taxonomy" id="1121029"/>
    <lineage>
        <taxon>Bacteria</taxon>
        <taxon>Pseudomonadati</taxon>
        <taxon>Pseudomonadota</taxon>
        <taxon>Betaproteobacteria</taxon>
        <taxon>Rhodocyclales</taxon>
        <taxon>Zoogloeaceae</taxon>
        <taxon>Parazoarcus</taxon>
    </lineage>
</organism>
<dbReference type="PANTHER" id="PTHR40115">
    <property type="entry name" value="INNER MEMBRANE PROTEIN WITH PEPSY TM HELIX"/>
    <property type="match status" value="1"/>
</dbReference>
<reference evidence="3 4" key="1">
    <citation type="submission" date="2018-06" db="EMBL/GenBank/DDBJ databases">
        <title>Azoarcus communis strain SWub3 genome.</title>
        <authorList>
            <person name="Zorraquino Salvo V."/>
            <person name="Toubiana D."/>
            <person name="Blumwald E."/>
        </authorList>
    </citation>
    <scope>NUCLEOTIDE SEQUENCE [LARGE SCALE GENOMIC DNA]</scope>
    <source>
        <strain evidence="3 4">SWub3</strain>
    </source>
</reference>
<dbReference type="Proteomes" id="UP000248259">
    <property type="component" value="Unassembled WGS sequence"/>
</dbReference>
<protein>
    <recommendedName>
        <fullName evidence="5">Peptidase</fullName>
    </recommendedName>
</protein>
<dbReference type="EMBL" id="QKOE01000001">
    <property type="protein sequence ID" value="PZA18365.1"/>
    <property type="molecule type" value="Genomic_DNA"/>
</dbReference>
<comment type="caution">
    <text evidence="3">The sequence shown here is derived from an EMBL/GenBank/DDBJ whole genome shotgun (WGS) entry which is preliminary data.</text>
</comment>
<gene>
    <name evidence="3" type="ORF">DNK49_02220</name>
</gene>
<evidence type="ECO:0000313" key="4">
    <source>
        <dbReference type="Proteomes" id="UP000248259"/>
    </source>
</evidence>
<keyword evidence="2" id="KW-1133">Transmembrane helix</keyword>
<keyword evidence="2" id="KW-0812">Transmembrane</keyword>
<feature type="transmembrane region" description="Helical" evidence="2">
    <location>
        <begin position="40"/>
        <end position="62"/>
    </location>
</feature>
<dbReference type="OrthoDB" id="27171at2"/>
<dbReference type="AlphaFoldDB" id="A0A323V0R0"/>
<evidence type="ECO:0000313" key="3">
    <source>
        <dbReference type="EMBL" id="PZA18365.1"/>
    </source>
</evidence>
<name>A0A323V0R0_9RHOO</name>
<keyword evidence="4" id="KW-1185">Reference proteome</keyword>
<sequence length="233" mass="25551">MSIQTQHPGTPQAPAATQAPATLAVRHARRAAWLKTLLQWHWISSALCLIGMVLFAFTGITLNHAGSIEAKPQITTREGTLPTALLSSLNHLANQTDTPVADAPLPEPVRGWLRSELGIPTRDTAAEWSADEVYLAMPRPGGDAWLRIDLGNGELEYEHTDRGWISYLNDLHKGRHSGIAWSWFIDIFAAACLVFSLTGLLLLYLHASHRPTTWPLIALGAVIPVLLALLFIH</sequence>
<feature type="region of interest" description="Disordered" evidence="1">
    <location>
        <begin position="1"/>
        <end position="21"/>
    </location>
</feature>
<feature type="transmembrane region" description="Helical" evidence="2">
    <location>
        <begin position="183"/>
        <end position="207"/>
    </location>
</feature>
<keyword evidence="2" id="KW-0472">Membrane</keyword>
<evidence type="ECO:0008006" key="5">
    <source>
        <dbReference type="Google" id="ProtNLM"/>
    </source>
</evidence>
<accession>A0A323V0R0</accession>
<dbReference type="Pfam" id="PF16357">
    <property type="entry name" value="PepSY_TM_like_2"/>
    <property type="match status" value="1"/>
</dbReference>
<evidence type="ECO:0000256" key="1">
    <source>
        <dbReference type="SAM" id="MobiDB-lite"/>
    </source>
</evidence>
<feature type="transmembrane region" description="Helical" evidence="2">
    <location>
        <begin position="213"/>
        <end position="232"/>
    </location>
</feature>
<proteinExistence type="predicted"/>
<evidence type="ECO:0000256" key="2">
    <source>
        <dbReference type="SAM" id="Phobius"/>
    </source>
</evidence>
<dbReference type="RefSeq" id="WP_110522666.1">
    <property type="nucleotide sequence ID" value="NZ_QKOE01000001.1"/>
</dbReference>
<dbReference type="InterPro" id="IPR032307">
    <property type="entry name" value="PepSY_TM-like_2"/>
</dbReference>